<accession>A0A227PBQ0</accession>
<evidence type="ECO:0000313" key="2">
    <source>
        <dbReference type="EMBL" id="OXG07319.1"/>
    </source>
</evidence>
<proteinExistence type="predicted"/>
<feature type="domain" description="DUF5977" evidence="1">
    <location>
        <begin position="1203"/>
        <end position="1261"/>
    </location>
</feature>
<evidence type="ECO:0000259" key="1">
    <source>
        <dbReference type="Pfam" id="PF19404"/>
    </source>
</evidence>
<organism evidence="2 3">
    <name type="scientific">Flavobacterium araucananum</name>
    <dbReference type="NCBI Taxonomy" id="946678"/>
    <lineage>
        <taxon>Bacteria</taxon>
        <taxon>Pseudomonadati</taxon>
        <taxon>Bacteroidota</taxon>
        <taxon>Flavobacteriia</taxon>
        <taxon>Flavobacteriales</taxon>
        <taxon>Flavobacteriaceae</taxon>
        <taxon>Flavobacterium</taxon>
    </lineage>
</organism>
<protein>
    <recommendedName>
        <fullName evidence="1">DUF5977 domain-containing protein</fullName>
    </recommendedName>
</protein>
<dbReference type="InterPro" id="IPR046020">
    <property type="entry name" value="DUF5977"/>
</dbReference>
<gene>
    <name evidence="2" type="ORF">B0A64_08595</name>
</gene>
<reference evidence="2 3" key="1">
    <citation type="submission" date="2016-11" db="EMBL/GenBank/DDBJ databases">
        <title>Whole genomes of Flavobacteriaceae.</title>
        <authorList>
            <person name="Stine C."/>
            <person name="Li C."/>
            <person name="Tadesse D."/>
        </authorList>
    </citation>
    <scope>NUCLEOTIDE SEQUENCE [LARGE SCALE GENOMIC DNA]</scope>
    <source>
        <strain evidence="2 3">DSM 24704</strain>
    </source>
</reference>
<dbReference type="Proteomes" id="UP000214684">
    <property type="component" value="Unassembled WGS sequence"/>
</dbReference>
<dbReference type="Pfam" id="PF19404">
    <property type="entry name" value="DUF5977"/>
    <property type="match status" value="4"/>
</dbReference>
<dbReference type="EMBL" id="MUGS01000013">
    <property type="protein sequence ID" value="OXG07319.1"/>
    <property type="molecule type" value="Genomic_DNA"/>
</dbReference>
<dbReference type="RefSeq" id="WP_089479106.1">
    <property type="nucleotide sequence ID" value="NZ_MUGS01000013.1"/>
</dbReference>
<feature type="domain" description="DUF5977" evidence="1">
    <location>
        <begin position="1262"/>
        <end position="1326"/>
    </location>
</feature>
<comment type="caution">
    <text evidence="2">The sequence shown here is derived from an EMBL/GenBank/DDBJ whole genome shotgun (WGS) entry which is preliminary data.</text>
</comment>
<name>A0A227PBQ0_9FLAO</name>
<dbReference type="OrthoDB" id="9814627at2"/>
<feature type="domain" description="DUF5977" evidence="1">
    <location>
        <begin position="1131"/>
        <end position="1195"/>
    </location>
</feature>
<evidence type="ECO:0000313" key="3">
    <source>
        <dbReference type="Proteomes" id="UP000214684"/>
    </source>
</evidence>
<keyword evidence="3" id="KW-1185">Reference proteome</keyword>
<sequence length="1407" mass="155703">MKSNLHAFLFCLIFLNTKKAVSQDGGGVQKQYIPNITVATPQVASMSKVGEIPIDISTGRMNYTIPIFEIKEGNFSMPINLSYNYSGLILDETPGYAGVGWAFNIGGSIMHSINGLDDEDHQNDKTSIAAYINKLPPFNTYTSKQTYDFLKGISNGLIDGEPDKYTVSVGSINCSFYLDKNNNPIFLKNENYQIIKNPTNGFTLIDDEGINYVFNLPINATKVQGTEESNYISSFLLTEINFPFSTNKIKFEYSDTVQYIDTNVSQTLIKATNQLGNPISTQDLVRNNIITTTFFNRNLNKITTSNCTIELDYNQNPSESGVSVVKKIDIKNNFENLVKNYSFSYSGWVGRRTNLLNIIHNGQIINEMEYDMIVDYPVSANLNDRLKKDLWGYYNKNATAATSSTNPNDNPNIKPDFASTKIGALKKIIYQTKGYSIIDYEPNSIYIASGNVFPYDLDSTTYTNLPVKSNAATGGSSEKTFVVDIVPTEIEFDYTLANNTSIMPIDNREATVSIFSGLETNFIFRDSQPWSWENRWIPTNLNKIGTKQKIVINQLGTYHIKATSTIGASAVINARVKQVSDSFNQTVGGIRVQQVKNCDFNGECITTVYNYSQSGKSTGIMLQSPVFYSGYFIQDNSECVQGTYTKTDYFNYYSVFPLSNFKGSPVLYKIVEKIDVGEGSNNGKTIFSYLGKTTLNSLQDEQSYFITGLLDTKVETDRANTKITKQKNNYLFEKNDDTNKYVYSLESKHIIEKLSAGGTGIGSSCGPIYNSPLNWFKYGWRTIKANNYALQKEENTNYFHGDSLVQSTSYNYNLNTGFLKSQTTTSSGKETLETKYFYPTDAELVNEPFRNDLISKNIIGIPLSTQRYNGDKLSEQKTEYGNDASTSYLLVPKSVYTNKGVAEINKSADKKITYDKYDDKGNILQYTLESGRPVSIIWGYNKTLPIAKIENAAYDEIATYVANLQSLSNADDDNCMSSSCNEQILREKLNTLRLSLPQSMITTYTYNPLIGITSVTDSKGVCSYYEYDFANRLLLIKDKALNILQRYCYNYKGQQMDCSDLYPSIIYKSVARNGVFTRDNCGSGTGNQVSFSLEAGAVTSKISQADADAKGLDKFNTDGIAYANANGKCTFKSAPLTGSFQKSNCTVGGIGSFVTYSLAEGAVTLNTSQADVDQKAWTKWDSEGRINANAYGDCKFRSIAIPSQPFQKSDCTVGGVGSFVDYSLPEGAVILNTSQADVNAKAWTQWDSEGRANANATGKCTYTSEAISGSFTKNNCPVGDIGSPVNYTLPAGSFTSNISQDNANANATSIFYNNGQANANANGTCKTTTYKAIITDSDPDLGIVWVTITASSADHPAKTLSVVISYDYPRNKMLTKTVPLVLPVNQAAKTFAISIPFQTYVKITSFY</sequence>
<feature type="domain" description="DUF5977" evidence="1">
    <location>
        <begin position="1067"/>
        <end position="1130"/>
    </location>
</feature>